<feature type="domain" description="DUF4440" evidence="1">
    <location>
        <begin position="42"/>
        <end position="153"/>
    </location>
</feature>
<dbReference type="AlphaFoldDB" id="A0A964T9T1"/>
<dbReference type="SUPFAM" id="SSF54427">
    <property type="entry name" value="NTF2-like"/>
    <property type="match status" value="1"/>
</dbReference>
<evidence type="ECO:0000313" key="3">
    <source>
        <dbReference type="Proteomes" id="UP000667650"/>
    </source>
</evidence>
<gene>
    <name evidence="2" type="ORF">GTQ34_02960</name>
</gene>
<proteinExistence type="predicted"/>
<dbReference type="Pfam" id="PF14534">
    <property type="entry name" value="DUF4440"/>
    <property type="match status" value="1"/>
</dbReference>
<dbReference type="EMBL" id="JAAABI010000001">
    <property type="protein sequence ID" value="NAY90868.1"/>
    <property type="molecule type" value="Genomic_DNA"/>
</dbReference>
<dbReference type="Gene3D" id="3.10.450.50">
    <property type="match status" value="1"/>
</dbReference>
<evidence type="ECO:0000259" key="1">
    <source>
        <dbReference type="Pfam" id="PF14534"/>
    </source>
</evidence>
<dbReference type="InterPro" id="IPR027843">
    <property type="entry name" value="DUF4440"/>
</dbReference>
<evidence type="ECO:0000313" key="2">
    <source>
        <dbReference type="EMBL" id="NAY90868.1"/>
    </source>
</evidence>
<sequence length="178" mass="20673">MKPFITPFFLLVFGLTLAQQQQPVQISEDILKSIEQDVWIPFMEAYDQSDSQKLRAIHSKNIIRVTMAQNQIEIGEAYLDNFGNFVENVKENGSKIGIAFALLTTALDKTEQLAYQTGYYRFSSKHHDEKELMVRGYGEFSVVLKKENGQWKIWLDADKRINLSHEDFNGQKMIYKLK</sequence>
<dbReference type="InterPro" id="IPR032710">
    <property type="entry name" value="NTF2-like_dom_sf"/>
</dbReference>
<dbReference type="RefSeq" id="WP_166522267.1">
    <property type="nucleotide sequence ID" value="NZ_JAAABI010000001.1"/>
</dbReference>
<keyword evidence="3" id="KW-1185">Reference proteome</keyword>
<name>A0A964T9T1_9FLAO</name>
<comment type="caution">
    <text evidence="2">The sequence shown here is derived from an EMBL/GenBank/DDBJ whole genome shotgun (WGS) entry which is preliminary data.</text>
</comment>
<dbReference type="Proteomes" id="UP000667650">
    <property type="component" value="Unassembled WGS sequence"/>
</dbReference>
<protein>
    <submittedName>
        <fullName evidence="2">DUF4440 domain-containing protein</fullName>
    </submittedName>
</protein>
<reference evidence="2" key="1">
    <citation type="submission" date="2020-01" db="EMBL/GenBank/DDBJ databases">
        <title>Muricauda ochracea sp. nov., isolated from a tidal flat of Garorim bay in Korea.</title>
        <authorList>
            <person name="Kim D."/>
            <person name="Yoo Y."/>
            <person name="Kim J.-J."/>
        </authorList>
    </citation>
    <scope>NUCLEOTIDE SEQUENCE</scope>
    <source>
        <strain evidence="2">JGD-17</strain>
    </source>
</reference>
<accession>A0A964T9T1</accession>
<organism evidence="2 3">
    <name type="scientific">Flagellimonas ochracea</name>
    <dbReference type="NCBI Taxonomy" id="2696472"/>
    <lineage>
        <taxon>Bacteria</taxon>
        <taxon>Pseudomonadati</taxon>
        <taxon>Bacteroidota</taxon>
        <taxon>Flavobacteriia</taxon>
        <taxon>Flavobacteriales</taxon>
        <taxon>Flavobacteriaceae</taxon>
        <taxon>Flagellimonas</taxon>
    </lineage>
</organism>